<dbReference type="AlphaFoldDB" id="A0AAD5S171"/>
<keyword evidence="3" id="KW-1185">Reference proteome</keyword>
<feature type="transmembrane region" description="Helical" evidence="1">
    <location>
        <begin position="196"/>
        <end position="216"/>
    </location>
</feature>
<protein>
    <submittedName>
        <fullName evidence="2">Uncharacterized protein</fullName>
    </submittedName>
</protein>
<reference evidence="2" key="1">
    <citation type="submission" date="2020-05" db="EMBL/GenBank/DDBJ databases">
        <title>Phylogenomic resolution of chytrid fungi.</title>
        <authorList>
            <person name="Stajich J.E."/>
            <person name="Amses K."/>
            <person name="Simmons R."/>
            <person name="Seto K."/>
            <person name="Myers J."/>
            <person name="Bonds A."/>
            <person name="Quandt C.A."/>
            <person name="Barry K."/>
            <person name="Liu P."/>
            <person name="Grigoriev I."/>
            <person name="Longcore J.E."/>
            <person name="James T.Y."/>
        </authorList>
    </citation>
    <scope>NUCLEOTIDE SEQUENCE</scope>
    <source>
        <strain evidence="2">JEL0318</strain>
    </source>
</reference>
<evidence type="ECO:0000256" key="1">
    <source>
        <dbReference type="SAM" id="Phobius"/>
    </source>
</evidence>
<feature type="non-terminal residue" evidence="2">
    <location>
        <position position="1"/>
    </location>
</feature>
<feature type="transmembrane region" description="Helical" evidence="1">
    <location>
        <begin position="166"/>
        <end position="189"/>
    </location>
</feature>
<feature type="non-terminal residue" evidence="2">
    <location>
        <position position="248"/>
    </location>
</feature>
<evidence type="ECO:0000313" key="2">
    <source>
        <dbReference type="EMBL" id="KAJ3025296.1"/>
    </source>
</evidence>
<comment type="caution">
    <text evidence="2">The sequence shown here is derived from an EMBL/GenBank/DDBJ whole genome shotgun (WGS) entry which is preliminary data.</text>
</comment>
<sequence>LIFPDETFSSILATAGANTTIGSHGTPKRTTTSRTTQFADKELTLAKRLEADEIMGGGGGGSGVGVGAKQEVDYDWYDKSGRSWDGASSFMRSLSRKSLGRASSMRSWASKHRKNYKFFGKSKVTFLILNAMFTFTATSLLLFSLFTFLNTYIYAPIIKTILPTVLYLSISLAILMTLTGFIGFLGAFLHWKAVLVVFQVLVVPCLVGDIVIGYLAHQYVHDVHFQTRGTREWTERYGNGTRGDIQNV</sequence>
<dbReference type="Proteomes" id="UP001212841">
    <property type="component" value="Unassembled WGS sequence"/>
</dbReference>
<keyword evidence="1" id="KW-1133">Transmembrane helix</keyword>
<proteinExistence type="predicted"/>
<accession>A0AAD5S171</accession>
<keyword evidence="1" id="KW-0472">Membrane</keyword>
<keyword evidence="1" id="KW-0812">Transmembrane</keyword>
<gene>
    <name evidence="2" type="ORF">HK097_006712</name>
</gene>
<organism evidence="2 3">
    <name type="scientific">Rhizophlyctis rosea</name>
    <dbReference type="NCBI Taxonomy" id="64517"/>
    <lineage>
        <taxon>Eukaryota</taxon>
        <taxon>Fungi</taxon>
        <taxon>Fungi incertae sedis</taxon>
        <taxon>Chytridiomycota</taxon>
        <taxon>Chytridiomycota incertae sedis</taxon>
        <taxon>Chytridiomycetes</taxon>
        <taxon>Rhizophlyctidales</taxon>
        <taxon>Rhizophlyctidaceae</taxon>
        <taxon>Rhizophlyctis</taxon>
    </lineage>
</organism>
<name>A0AAD5S171_9FUNG</name>
<feature type="transmembrane region" description="Helical" evidence="1">
    <location>
        <begin position="124"/>
        <end position="146"/>
    </location>
</feature>
<evidence type="ECO:0000313" key="3">
    <source>
        <dbReference type="Proteomes" id="UP001212841"/>
    </source>
</evidence>
<dbReference type="EMBL" id="JADGJD010003150">
    <property type="protein sequence ID" value="KAJ3025296.1"/>
    <property type="molecule type" value="Genomic_DNA"/>
</dbReference>